<dbReference type="InterPro" id="IPR047057">
    <property type="entry name" value="MerR_fam"/>
</dbReference>
<sequence length="160" mass="17581">MARRGPGAPERRPAPRRPHGPARGAVPRHALTKGARRPTDRTADGLPRPHWAHGCHDDRRLSRATKLTAKALRFYHETGLLTPSSVDPHSGYRRYGSEQVAEPQVIRALRALDVPVDVAREVLAAPDVASRGARPVAPRADGATARRHRVRRRPAAEPAR</sequence>
<dbReference type="Proteomes" id="UP001595955">
    <property type="component" value="Unassembled WGS sequence"/>
</dbReference>
<dbReference type="EMBL" id="JBHSGF010000004">
    <property type="protein sequence ID" value="MFC4554917.1"/>
    <property type="molecule type" value="Genomic_DNA"/>
</dbReference>
<dbReference type="RefSeq" id="WP_122823932.1">
    <property type="nucleotide sequence ID" value="NZ_CP033325.1"/>
</dbReference>
<dbReference type="SMART" id="SM00422">
    <property type="entry name" value="HTH_MERR"/>
    <property type="match status" value="1"/>
</dbReference>
<dbReference type="InterPro" id="IPR009061">
    <property type="entry name" value="DNA-bd_dom_put_sf"/>
</dbReference>
<reference evidence="5" key="1">
    <citation type="journal article" date="2019" name="Int. J. Syst. Evol. Microbiol.">
        <title>The Global Catalogue of Microorganisms (GCM) 10K type strain sequencing project: providing services to taxonomists for standard genome sequencing and annotation.</title>
        <authorList>
            <consortium name="The Broad Institute Genomics Platform"/>
            <consortium name="The Broad Institute Genome Sequencing Center for Infectious Disease"/>
            <person name="Wu L."/>
            <person name="Ma J."/>
        </authorList>
    </citation>
    <scope>NUCLEOTIDE SEQUENCE [LARGE SCALE GENOMIC DNA]</scope>
    <source>
        <strain evidence="5">JCM 3369</strain>
    </source>
</reference>
<evidence type="ECO:0000256" key="1">
    <source>
        <dbReference type="ARBA" id="ARBA00023125"/>
    </source>
</evidence>
<dbReference type="InterPro" id="IPR000551">
    <property type="entry name" value="MerR-type_HTH_dom"/>
</dbReference>
<evidence type="ECO:0000313" key="4">
    <source>
        <dbReference type="EMBL" id="MFC4554917.1"/>
    </source>
</evidence>
<keyword evidence="5" id="KW-1185">Reference proteome</keyword>
<dbReference type="Gene3D" id="1.10.1660.10">
    <property type="match status" value="1"/>
</dbReference>
<feature type="region of interest" description="Disordered" evidence="2">
    <location>
        <begin position="125"/>
        <end position="160"/>
    </location>
</feature>
<name>A0ABV9D8G6_9MICO</name>
<feature type="region of interest" description="Disordered" evidence="2">
    <location>
        <begin position="1"/>
        <end position="57"/>
    </location>
</feature>
<keyword evidence="1" id="KW-0238">DNA-binding</keyword>
<proteinExistence type="predicted"/>
<evidence type="ECO:0000256" key="2">
    <source>
        <dbReference type="SAM" id="MobiDB-lite"/>
    </source>
</evidence>
<accession>A0ABV9D8G6</accession>
<dbReference type="PROSITE" id="PS50937">
    <property type="entry name" value="HTH_MERR_2"/>
    <property type="match status" value="1"/>
</dbReference>
<evidence type="ECO:0000313" key="5">
    <source>
        <dbReference type="Proteomes" id="UP001595955"/>
    </source>
</evidence>
<feature type="domain" description="HTH merR-type" evidence="3">
    <location>
        <begin position="59"/>
        <end position="125"/>
    </location>
</feature>
<evidence type="ECO:0000259" key="3">
    <source>
        <dbReference type="PROSITE" id="PS50937"/>
    </source>
</evidence>
<dbReference type="Pfam" id="PF13411">
    <property type="entry name" value="MerR_1"/>
    <property type="match status" value="1"/>
</dbReference>
<dbReference type="PANTHER" id="PTHR30204">
    <property type="entry name" value="REDOX-CYCLING DRUG-SENSING TRANSCRIPTIONAL ACTIVATOR SOXR"/>
    <property type="match status" value="1"/>
</dbReference>
<organism evidence="4 5">
    <name type="scientific">Georgenia faecalis</name>
    <dbReference type="NCBI Taxonomy" id="2483799"/>
    <lineage>
        <taxon>Bacteria</taxon>
        <taxon>Bacillati</taxon>
        <taxon>Actinomycetota</taxon>
        <taxon>Actinomycetes</taxon>
        <taxon>Micrococcales</taxon>
        <taxon>Bogoriellaceae</taxon>
        <taxon>Georgenia</taxon>
    </lineage>
</organism>
<comment type="caution">
    <text evidence="4">The sequence shown here is derived from an EMBL/GenBank/DDBJ whole genome shotgun (WGS) entry which is preliminary data.</text>
</comment>
<gene>
    <name evidence="4" type="ORF">ACFO3F_06635</name>
</gene>
<dbReference type="PANTHER" id="PTHR30204:SF97">
    <property type="entry name" value="MERR FAMILY REGULATORY PROTEIN"/>
    <property type="match status" value="1"/>
</dbReference>
<dbReference type="SUPFAM" id="SSF46955">
    <property type="entry name" value="Putative DNA-binding domain"/>
    <property type="match status" value="1"/>
</dbReference>
<protein>
    <submittedName>
        <fullName evidence="4">MerR family transcriptional regulator</fullName>
    </submittedName>
</protein>